<organism evidence="1 2">
    <name type="scientific">Rattus norvegicus</name>
    <name type="common">Rat</name>
    <dbReference type="NCBI Taxonomy" id="10116"/>
    <lineage>
        <taxon>Eukaryota</taxon>
        <taxon>Metazoa</taxon>
        <taxon>Chordata</taxon>
        <taxon>Craniata</taxon>
        <taxon>Vertebrata</taxon>
        <taxon>Euteleostomi</taxon>
        <taxon>Mammalia</taxon>
        <taxon>Eutheria</taxon>
        <taxon>Euarchontoglires</taxon>
        <taxon>Glires</taxon>
        <taxon>Rodentia</taxon>
        <taxon>Myomorpha</taxon>
        <taxon>Muroidea</taxon>
        <taxon>Muridae</taxon>
        <taxon>Murinae</taxon>
        <taxon>Rattus</taxon>
    </lineage>
</organism>
<accession>A6JZZ1</accession>
<evidence type="ECO:0000313" key="2">
    <source>
        <dbReference type="Proteomes" id="UP000234681"/>
    </source>
</evidence>
<dbReference type="AlphaFoldDB" id="A6JZZ1"/>
<sequence>MYHRAQDVLTNALTLSQVKSASDKNTNVLITLN</sequence>
<dbReference type="EMBL" id="CH474009">
    <property type="protein sequence ID" value="EDL97643.1"/>
    <property type="molecule type" value="Genomic_DNA"/>
</dbReference>
<gene>
    <name evidence="1" type="ORF">rCG_42927</name>
</gene>
<protein>
    <submittedName>
        <fullName evidence="1">RCG42927, isoform CRA_b</fullName>
    </submittedName>
</protein>
<dbReference type="Proteomes" id="UP000234681">
    <property type="component" value="Chromosome X"/>
</dbReference>
<reference evidence="1" key="1">
    <citation type="journal article" date="2005" name="Genome Res.">
        <title>Gene and alternative splicing annotation with AIR.</title>
        <authorList>
            <person name="Florea L."/>
            <person name="Di Francesco V."/>
            <person name="Miller J."/>
            <person name="Turner R."/>
            <person name="Yao A."/>
            <person name="Harris M."/>
            <person name="Walenz B."/>
            <person name="Mobarry C."/>
            <person name="Merkulov G.V."/>
            <person name="Charlab R."/>
            <person name="Dew I."/>
            <person name="Deng Z."/>
            <person name="Istrail S."/>
            <person name="Li P."/>
            <person name="Sutton G."/>
        </authorList>
    </citation>
    <scope>NUCLEOTIDE SEQUENCE</scope>
    <source>
        <strain evidence="1">BN</strain>
    </source>
</reference>
<name>A6JZZ1_RAT</name>
<proteinExistence type="predicted"/>
<dbReference type="EMBL" id="CH474009">
    <property type="protein sequence ID" value="EDL97644.1"/>
    <property type="molecule type" value="Genomic_DNA"/>
</dbReference>
<evidence type="ECO:0000313" key="1">
    <source>
        <dbReference type="EMBL" id="EDL97643.1"/>
    </source>
</evidence>
<reference evidence="1 2" key="2">
    <citation type="submission" date="2005-09" db="EMBL/GenBank/DDBJ databases">
        <authorList>
            <person name="Mural R.J."/>
            <person name="Li P.W."/>
            <person name="Adams M.D."/>
            <person name="Amanatides P.G."/>
            <person name="Baden-Tillson H."/>
            <person name="Barnstead M."/>
            <person name="Chin S.H."/>
            <person name="Dew I."/>
            <person name="Evans C.A."/>
            <person name="Ferriera S."/>
            <person name="Flanigan M."/>
            <person name="Fosler C."/>
            <person name="Glodek A."/>
            <person name="Gu Z."/>
            <person name="Holt R.A."/>
            <person name="Jennings D."/>
            <person name="Kraft C.L."/>
            <person name="Lu F."/>
            <person name="Nguyen T."/>
            <person name="Nusskern D.R."/>
            <person name="Pfannkoch C.M."/>
            <person name="Sitter C."/>
            <person name="Sutton G.G."/>
            <person name="Venter J.C."/>
            <person name="Wang Z."/>
            <person name="Woodage T."/>
            <person name="Zheng X.H."/>
            <person name="Zhong F."/>
        </authorList>
    </citation>
    <scope>NUCLEOTIDE SEQUENCE [LARGE SCALE GENOMIC DNA]</scope>
    <source>
        <strain evidence="1">BN</strain>
        <strain evidence="2">BN, Sprague-Dawley</strain>
    </source>
</reference>